<dbReference type="InterPro" id="IPR027417">
    <property type="entry name" value="P-loop_NTPase"/>
</dbReference>
<dbReference type="PROSITE" id="PS50835">
    <property type="entry name" value="IG_LIKE"/>
    <property type="match status" value="2"/>
</dbReference>
<comment type="subcellular location">
    <subcellularLocation>
        <location evidence="1">Cytoplasm</location>
    </subcellularLocation>
</comment>
<dbReference type="InterPro" id="IPR013098">
    <property type="entry name" value="Ig_I-set"/>
</dbReference>
<dbReference type="Gene3D" id="2.60.40.10">
    <property type="entry name" value="Immunoglobulins"/>
    <property type="match status" value="2"/>
</dbReference>
<evidence type="ECO:0000313" key="10">
    <source>
        <dbReference type="Proteomes" id="UP000507470"/>
    </source>
</evidence>
<name>A0A6J8ARN9_MYTCO</name>
<gene>
    <name evidence="9" type="ORF">MCOR_10642</name>
</gene>
<keyword evidence="2" id="KW-0963">Cytoplasm</keyword>
<dbReference type="Pfam" id="PF07679">
    <property type="entry name" value="I-set"/>
    <property type="match status" value="2"/>
</dbReference>
<feature type="domain" description="Roc" evidence="8">
    <location>
        <begin position="336"/>
        <end position="467"/>
    </location>
</feature>
<dbReference type="Pfam" id="PF08477">
    <property type="entry name" value="Roc"/>
    <property type="match status" value="1"/>
</dbReference>
<organism evidence="9 10">
    <name type="scientific">Mytilus coruscus</name>
    <name type="common">Sea mussel</name>
    <dbReference type="NCBI Taxonomy" id="42192"/>
    <lineage>
        <taxon>Eukaryota</taxon>
        <taxon>Metazoa</taxon>
        <taxon>Spiralia</taxon>
        <taxon>Lophotrochozoa</taxon>
        <taxon>Mollusca</taxon>
        <taxon>Bivalvia</taxon>
        <taxon>Autobranchia</taxon>
        <taxon>Pteriomorphia</taxon>
        <taxon>Mytilida</taxon>
        <taxon>Mytiloidea</taxon>
        <taxon>Mytilidae</taxon>
        <taxon>Mytilinae</taxon>
        <taxon>Mytilus</taxon>
    </lineage>
</organism>
<dbReference type="SUPFAM" id="SSF52540">
    <property type="entry name" value="P-loop containing nucleoside triphosphate hydrolases"/>
    <property type="match status" value="1"/>
</dbReference>
<dbReference type="SMART" id="SM00409">
    <property type="entry name" value="IG"/>
    <property type="match status" value="3"/>
</dbReference>
<feature type="domain" description="Ig-like" evidence="7">
    <location>
        <begin position="144"/>
        <end position="206"/>
    </location>
</feature>
<dbReference type="Proteomes" id="UP000507470">
    <property type="component" value="Unassembled WGS sequence"/>
</dbReference>
<keyword evidence="9" id="KW-0808">Transferase</keyword>
<dbReference type="PANTHER" id="PTHR35971">
    <property type="entry name" value="SI:DKEY-31G6.6"/>
    <property type="match status" value="1"/>
</dbReference>
<keyword evidence="5" id="KW-0547">Nucleotide-binding</keyword>
<evidence type="ECO:0000256" key="5">
    <source>
        <dbReference type="ARBA" id="ARBA00022741"/>
    </source>
</evidence>
<evidence type="ECO:0000256" key="6">
    <source>
        <dbReference type="ARBA" id="ARBA00023157"/>
    </source>
</evidence>
<dbReference type="EC" id="2.7.11.1" evidence="9"/>
<evidence type="ECO:0000256" key="3">
    <source>
        <dbReference type="ARBA" id="ARBA00022553"/>
    </source>
</evidence>
<dbReference type="Gene3D" id="3.40.50.300">
    <property type="entry name" value="P-loop containing nucleotide triphosphate hydrolases"/>
    <property type="match status" value="1"/>
</dbReference>
<dbReference type="InterPro" id="IPR013783">
    <property type="entry name" value="Ig-like_fold"/>
</dbReference>
<dbReference type="CDD" id="cd00096">
    <property type="entry name" value="Ig"/>
    <property type="match status" value="1"/>
</dbReference>
<keyword evidence="3" id="KW-0597">Phosphoprotein</keyword>
<dbReference type="PANTHER" id="PTHR35971:SF5">
    <property type="entry name" value="OBSCURIN LIKE CYTOSKELETAL ADAPTOR 1"/>
    <property type="match status" value="1"/>
</dbReference>
<proteinExistence type="predicted"/>
<evidence type="ECO:0000259" key="8">
    <source>
        <dbReference type="PROSITE" id="PS51424"/>
    </source>
</evidence>
<dbReference type="AlphaFoldDB" id="A0A6J8ARN9"/>
<keyword evidence="4" id="KW-0677">Repeat</keyword>
<evidence type="ECO:0000259" key="7">
    <source>
        <dbReference type="PROSITE" id="PS50835"/>
    </source>
</evidence>
<keyword evidence="10" id="KW-1185">Reference proteome</keyword>
<dbReference type="InterPro" id="IPR036179">
    <property type="entry name" value="Ig-like_dom_sf"/>
</dbReference>
<dbReference type="InterPro" id="IPR020859">
    <property type="entry name" value="ROC"/>
</dbReference>
<dbReference type="InterPro" id="IPR052385">
    <property type="entry name" value="Obscurin/Obscurin-like_Reg"/>
</dbReference>
<feature type="domain" description="Ig-like" evidence="7">
    <location>
        <begin position="218"/>
        <end position="296"/>
    </location>
</feature>
<evidence type="ECO:0000256" key="4">
    <source>
        <dbReference type="ARBA" id="ARBA00022737"/>
    </source>
</evidence>
<dbReference type="GO" id="GO:0005737">
    <property type="term" value="C:cytoplasm"/>
    <property type="evidence" value="ECO:0007669"/>
    <property type="project" value="UniProtKB-SubCell"/>
</dbReference>
<dbReference type="GO" id="GO:0004674">
    <property type="term" value="F:protein serine/threonine kinase activity"/>
    <property type="evidence" value="ECO:0007669"/>
    <property type="project" value="UniProtKB-EC"/>
</dbReference>
<evidence type="ECO:0000256" key="1">
    <source>
        <dbReference type="ARBA" id="ARBA00004496"/>
    </source>
</evidence>
<evidence type="ECO:0000256" key="2">
    <source>
        <dbReference type="ARBA" id="ARBA00022490"/>
    </source>
</evidence>
<keyword evidence="6" id="KW-1015">Disulfide bond</keyword>
<dbReference type="InterPro" id="IPR007110">
    <property type="entry name" value="Ig-like_dom"/>
</dbReference>
<dbReference type="PROSITE" id="PS51424">
    <property type="entry name" value="ROC"/>
    <property type="match status" value="1"/>
</dbReference>
<protein>
    <submittedName>
        <fullName evidence="9">TTN</fullName>
        <ecNumber evidence="9">2.7.11.1</ecNumber>
    </submittedName>
</protein>
<dbReference type="PRINTS" id="PR00449">
    <property type="entry name" value="RASTRNSFRMNG"/>
</dbReference>
<sequence>MASQVEWLSDCVNGVMPYKFIGPVPLSEAVESQRRALKLFWKITFSKIALTIKGPGENIRLIEGQSFKLQYILPTKRFRLLFLKNNSNIAEKEHVEKNVFHIRKVAPIDEGNYCAKVENIRSTITQLTVQSMFTSSFEQIYCIEGEQLQLKCSVYSASTEVEWFKDNANQYKQDKIERNKNISIDHNGKDHVLTIQNAKITDSGKYIIIAGNVRKQLPVIVKAFFKRPLENKTIMEGVEVSFECEAEKTYNVAYPVAWFKDNHEINSTSKFKKETIDNKVHKLTIQPTTLEDKGKYWIKVKDISSCADLDVKEIPDAVKQMSEHNRNMFLKAAKTGTAVRYYIRIMIVGENGVGKTCLLRRLMNEHIDDVKSTDGINIEVKKCKINRHTQKWMFTTDEEFSKTAYQNEDFADCGFWDFAGQKEFYATHQTFLSTNAIYLLVVDISKDFASKTHQDMIDDKFDKVGGN</sequence>
<dbReference type="GO" id="GO:0000166">
    <property type="term" value="F:nucleotide binding"/>
    <property type="evidence" value="ECO:0007669"/>
    <property type="project" value="UniProtKB-KW"/>
</dbReference>
<dbReference type="EMBL" id="CACVKT020001854">
    <property type="protein sequence ID" value="CAC5372593.1"/>
    <property type="molecule type" value="Genomic_DNA"/>
</dbReference>
<dbReference type="SUPFAM" id="SSF48726">
    <property type="entry name" value="Immunoglobulin"/>
    <property type="match status" value="2"/>
</dbReference>
<dbReference type="InterPro" id="IPR003599">
    <property type="entry name" value="Ig_sub"/>
</dbReference>
<dbReference type="OrthoDB" id="6141271at2759"/>
<evidence type="ECO:0000313" key="9">
    <source>
        <dbReference type="EMBL" id="CAC5372593.1"/>
    </source>
</evidence>
<reference evidence="9 10" key="1">
    <citation type="submission" date="2020-06" db="EMBL/GenBank/DDBJ databases">
        <authorList>
            <person name="Li R."/>
            <person name="Bekaert M."/>
        </authorList>
    </citation>
    <scope>NUCLEOTIDE SEQUENCE [LARGE SCALE GENOMIC DNA]</scope>
    <source>
        <strain evidence="10">wild</strain>
    </source>
</reference>
<accession>A0A6J8ARN9</accession>